<dbReference type="Gene3D" id="1.10.150.240">
    <property type="entry name" value="Putative phosphatase, domain 2"/>
    <property type="match status" value="1"/>
</dbReference>
<evidence type="ECO:0000256" key="4">
    <source>
        <dbReference type="ARBA" id="ARBA00006171"/>
    </source>
</evidence>
<dbReference type="GO" id="GO:0046295">
    <property type="term" value="P:glycolate biosynthetic process"/>
    <property type="evidence" value="ECO:0007669"/>
    <property type="project" value="UniProtKB-UniRule"/>
</dbReference>
<dbReference type="InterPro" id="IPR050155">
    <property type="entry name" value="HAD-like_hydrolase_sf"/>
</dbReference>
<evidence type="ECO:0000313" key="12">
    <source>
        <dbReference type="Proteomes" id="UP000250744"/>
    </source>
</evidence>
<dbReference type="SUPFAM" id="SSF56784">
    <property type="entry name" value="HAD-like"/>
    <property type="match status" value="1"/>
</dbReference>
<evidence type="ECO:0000313" key="11">
    <source>
        <dbReference type="EMBL" id="RAU19671.1"/>
    </source>
</evidence>
<dbReference type="InterPro" id="IPR037512">
    <property type="entry name" value="PGPase_prok"/>
</dbReference>
<evidence type="ECO:0000256" key="2">
    <source>
        <dbReference type="ARBA" id="ARBA00001946"/>
    </source>
</evidence>
<dbReference type="CDD" id="cd16417">
    <property type="entry name" value="HAD_PGPase"/>
    <property type="match status" value="1"/>
</dbReference>
<feature type="binding site" evidence="10">
    <location>
        <position position="25"/>
    </location>
    <ligand>
        <name>Mg(2+)</name>
        <dbReference type="ChEBI" id="CHEBI:18420"/>
    </ligand>
</feature>
<dbReference type="GO" id="GO:0046872">
    <property type="term" value="F:metal ion binding"/>
    <property type="evidence" value="ECO:0007669"/>
    <property type="project" value="UniProtKB-KW"/>
</dbReference>
<name>A0A364NRF9_9GAMM</name>
<dbReference type="GO" id="GO:0005975">
    <property type="term" value="P:carbohydrate metabolic process"/>
    <property type="evidence" value="ECO:0007669"/>
    <property type="project" value="InterPro"/>
</dbReference>
<keyword evidence="7 10" id="KW-0378">Hydrolase</keyword>
<evidence type="ECO:0000256" key="8">
    <source>
        <dbReference type="ARBA" id="ARBA00022842"/>
    </source>
</evidence>
<keyword evidence="8 10" id="KW-0460">Magnesium</keyword>
<organism evidence="11 12">
    <name type="scientific">Nitrincola tibetensis</name>
    <dbReference type="NCBI Taxonomy" id="2219697"/>
    <lineage>
        <taxon>Bacteria</taxon>
        <taxon>Pseudomonadati</taxon>
        <taxon>Pseudomonadota</taxon>
        <taxon>Gammaproteobacteria</taxon>
        <taxon>Oceanospirillales</taxon>
        <taxon>Oceanospirillaceae</taxon>
        <taxon>Nitrincola</taxon>
    </lineage>
</organism>
<dbReference type="InterPro" id="IPR006439">
    <property type="entry name" value="HAD-SF_hydro_IA"/>
</dbReference>
<dbReference type="NCBIfam" id="TIGR01549">
    <property type="entry name" value="HAD-SF-IA-v1"/>
    <property type="match status" value="1"/>
</dbReference>
<dbReference type="FunFam" id="3.40.50.1000:FF:000022">
    <property type="entry name" value="Phosphoglycolate phosphatase"/>
    <property type="match status" value="1"/>
</dbReference>
<protein>
    <recommendedName>
        <fullName evidence="5 10">Phosphoglycolate phosphatase</fullName>
        <shortName evidence="10">PGP</shortName>
        <shortName evidence="10">PGPase</shortName>
        <ecNumber evidence="5 10">3.1.3.18</ecNumber>
    </recommendedName>
</protein>
<evidence type="ECO:0000256" key="7">
    <source>
        <dbReference type="ARBA" id="ARBA00022801"/>
    </source>
</evidence>
<dbReference type="InterPro" id="IPR036412">
    <property type="entry name" value="HAD-like_sf"/>
</dbReference>
<dbReference type="Gene3D" id="3.40.50.1000">
    <property type="entry name" value="HAD superfamily/HAD-like"/>
    <property type="match status" value="1"/>
</dbReference>
<evidence type="ECO:0000256" key="5">
    <source>
        <dbReference type="ARBA" id="ARBA00013078"/>
    </source>
</evidence>
<comment type="catalytic activity">
    <reaction evidence="1 10">
        <text>2-phosphoglycolate + H2O = glycolate + phosphate</text>
        <dbReference type="Rhea" id="RHEA:14369"/>
        <dbReference type="ChEBI" id="CHEBI:15377"/>
        <dbReference type="ChEBI" id="CHEBI:29805"/>
        <dbReference type="ChEBI" id="CHEBI:43474"/>
        <dbReference type="ChEBI" id="CHEBI:58033"/>
        <dbReference type="EC" id="3.1.3.18"/>
    </reaction>
</comment>
<evidence type="ECO:0000256" key="10">
    <source>
        <dbReference type="HAMAP-Rule" id="MF_00495"/>
    </source>
</evidence>
<dbReference type="GO" id="GO:0006281">
    <property type="term" value="P:DNA repair"/>
    <property type="evidence" value="ECO:0007669"/>
    <property type="project" value="TreeGrafter"/>
</dbReference>
<feature type="binding site" evidence="10">
    <location>
        <position position="23"/>
    </location>
    <ligand>
        <name>Mg(2+)</name>
        <dbReference type="ChEBI" id="CHEBI:18420"/>
    </ligand>
</feature>
<comment type="function">
    <text evidence="10">Specifically catalyzes the dephosphorylation of 2-phosphoglycolate. Is involved in the dissimilation of the intracellular 2-phosphoglycolate formed during the DNA repair of 3'-phosphoglycolate ends, a major class of DNA lesions induced by oxidative stress.</text>
</comment>
<evidence type="ECO:0000256" key="3">
    <source>
        <dbReference type="ARBA" id="ARBA00004818"/>
    </source>
</evidence>
<dbReference type="GO" id="GO:0008967">
    <property type="term" value="F:phosphoglycolate phosphatase activity"/>
    <property type="evidence" value="ECO:0007669"/>
    <property type="project" value="UniProtKB-UniRule"/>
</dbReference>
<dbReference type="Pfam" id="PF13419">
    <property type="entry name" value="HAD_2"/>
    <property type="match status" value="1"/>
</dbReference>
<dbReference type="NCBIfam" id="TIGR01509">
    <property type="entry name" value="HAD-SF-IA-v3"/>
    <property type="match status" value="1"/>
</dbReference>
<dbReference type="SFLD" id="SFLDG01135">
    <property type="entry name" value="C1.5.6:_HAD__Beta-PGM__Phospha"/>
    <property type="match status" value="1"/>
</dbReference>
<comment type="similarity">
    <text evidence="4 10">Belongs to the HAD-like hydrolase superfamily. CbbY/CbbZ/Gph/YieH family.</text>
</comment>
<accession>A0A364NRF9</accession>
<keyword evidence="9 10" id="KW-0119">Carbohydrate metabolism</keyword>
<dbReference type="HAMAP" id="MF_00495">
    <property type="entry name" value="GPH_hydrolase_bact"/>
    <property type="match status" value="1"/>
</dbReference>
<dbReference type="InterPro" id="IPR023214">
    <property type="entry name" value="HAD_sf"/>
</dbReference>
<feature type="active site" description="Nucleophile" evidence="10">
    <location>
        <position position="23"/>
    </location>
</feature>
<dbReference type="AlphaFoldDB" id="A0A364NRF9"/>
<dbReference type="EMBL" id="QKRX01000001">
    <property type="protein sequence ID" value="RAU19671.1"/>
    <property type="molecule type" value="Genomic_DNA"/>
</dbReference>
<keyword evidence="12" id="KW-1185">Reference proteome</keyword>
<dbReference type="UniPathway" id="UPA00865">
    <property type="reaction ID" value="UER00834"/>
</dbReference>
<dbReference type="NCBIfam" id="TIGR01449">
    <property type="entry name" value="PGP_bact"/>
    <property type="match status" value="1"/>
</dbReference>
<evidence type="ECO:0000256" key="9">
    <source>
        <dbReference type="ARBA" id="ARBA00023277"/>
    </source>
</evidence>
<dbReference type="SFLD" id="SFLDG01129">
    <property type="entry name" value="C1.5:_HAD__Beta-PGM__Phosphata"/>
    <property type="match status" value="1"/>
</dbReference>
<dbReference type="RefSeq" id="WP_112156665.1">
    <property type="nucleotide sequence ID" value="NZ_QKRX01000001.1"/>
</dbReference>
<comment type="cofactor">
    <cofactor evidence="2 10">
        <name>Mg(2+)</name>
        <dbReference type="ChEBI" id="CHEBI:18420"/>
    </cofactor>
</comment>
<dbReference type="SFLD" id="SFLDS00003">
    <property type="entry name" value="Haloacid_Dehalogenase"/>
    <property type="match status" value="1"/>
</dbReference>
<dbReference type="Proteomes" id="UP000250744">
    <property type="component" value="Unassembled WGS sequence"/>
</dbReference>
<dbReference type="OrthoDB" id="9776368at2"/>
<evidence type="ECO:0000256" key="1">
    <source>
        <dbReference type="ARBA" id="ARBA00000830"/>
    </source>
</evidence>
<gene>
    <name evidence="11" type="ORF">DN062_00890</name>
</gene>
<dbReference type="InterPro" id="IPR023198">
    <property type="entry name" value="PGP-like_dom2"/>
</dbReference>
<comment type="caution">
    <text evidence="11">The sequence shown here is derived from an EMBL/GenBank/DDBJ whole genome shotgun (WGS) entry which is preliminary data.</text>
</comment>
<comment type="pathway">
    <text evidence="3 10">Organic acid metabolism; glycolate biosynthesis; glycolate from 2-phosphoglycolate: step 1/1.</text>
</comment>
<keyword evidence="6 10" id="KW-0479">Metal-binding</keyword>
<evidence type="ECO:0000256" key="6">
    <source>
        <dbReference type="ARBA" id="ARBA00022723"/>
    </source>
</evidence>
<proteinExistence type="inferred from homology"/>
<dbReference type="PANTHER" id="PTHR43434">
    <property type="entry name" value="PHOSPHOGLYCOLATE PHOSPHATASE"/>
    <property type="match status" value="1"/>
</dbReference>
<dbReference type="NCBIfam" id="NF009695">
    <property type="entry name" value="PRK13222.1-2"/>
    <property type="match status" value="1"/>
</dbReference>
<dbReference type="PANTHER" id="PTHR43434:SF1">
    <property type="entry name" value="PHOSPHOGLYCOLATE PHOSPHATASE"/>
    <property type="match status" value="1"/>
</dbReference>
<dbReference type="GO" id="GO:0005829">
    <property type="term" value="C:cytosol"/>
    <property type="evidence" value="ECO:0007669"/>
    <property type="project" value="TreeGrafter"/>
</dbReference>
<dbReference type="EC" id="3.1.3.18" evidence="5 10"/>
<feature type="binding site" evidence="10">
    <location>
        <position position="185"/>
    </location>
    <ligand>
        <name>Mg(2+)</name>
        <dbReference type="ChEBI" id="CHEBI:18420"/>
    </ligand>
</feature>
<sequence length="233" mass="25440">MRKEDYRLSDHFEGGLPKLVMFDLDGTLVDSLPDLAHAVDQMLPALGRSPAGIEQVGRWVGKGAHHLVQEALGLSSASQDPELFSVAYELFLAAYSQANGRQARLFSGVQTFLDYLEQRGVILALVTNKPEAFTLPLLEAMNLKSYFPLIVSGDTLPLKKPHPDQLLHVMRHFEVDLTQTLMLGDSSNDVLAARAAGCPVVCVSYGYNHGESIYEADADAVVDSMVGLIENVQ</sequence>
<dbReference type="InterPro" id="IPR041492">
    <property type="entry name" value="HAD_2"/>
</dbReference>
<reference evidence="11 12" key="1">
    <citation type="submission" date="2018-06" db="EMBL/GenBank/DDBJ databases">
        <title>Nitrincola tibetense sp. nov., isolated from Lake XuguoCo on Tibetan Plateau.</title>
        <authorList>
            <person name="Xing P."/>
        </authorList>
    </citation>
    <scope>NUCLEOTIDE SEQUENCE [LARGE SCALE GENOMIC DNA]</scope>
    <source>
        <strain evidence="12">xg18</strain>
    </source>
</reference>